<dbReference type="AlphaFoldDB" id="A0A074L4L6"/>
<accession>A0A074L4L6</accession>
<proteinExistence type="inferred from homology"/>
<dbReference type="InterPro" id="IPR000073">
    <property type="entry name" value="AB_hydrolase_1"/>
</dbReference>
<dbReference type="PANTHER" id="PTHR43039">
    <property type="entry name" value="ESTERASE-RELATED"/>
    <property type="match status" value="1"/>
</dbReference>
<comment type="similarity">
    <text evidence="1">Belongs to the AB hydrolase superfamily.</text>
</comment>
<evidence type="ECO:0000259" key="2">
    <source>
        <dbReference type="Pfam" id="PF00561"/>
    </source>
</evidence>
<keyword evidence="4" id="KW-1185">Reference proteome</keyword>
<dbReference type="Proteomes" id="UP000027821">
    <property type="component" value="Unassembled WGS sequence"/>
</dbReference>
<dbReference type="RefSeq" id="WP_035071058.1">
    <property type="nucleotide sequence ID" value="NZ_JMIH01000014.1"/>
</dbReference>
<evidence type="ECO:0000256" key="1">
    <source>
        <dbReference type="ARBA" id="ARBA00008645"/>
    </source>
</evidence>
<name>A0A074L4L6_9BACT</name>
<dbReference type="InterPro" id="IPR029058">
    <property type="entry name" value="AB_hydrolase_fold"/>
</dbReference>
<organism evidence="3 4">
    <name type="scientific">Anditalea andensis</name>
    <dbReference type="NCBI Taxonomy" id="1048983"/>
    <lineage>
        <taxon>Bacteria</taxon>
        <taxon>Pseudomonadati</taxon>
        <taxon>Bacteroidota</taxon>
        <taxon>Cytophagia</taxon>
        <taxon>Cytophagales</taxon>
        <taxon>Cytophagaceae</taxon>
        <taxon>Anditalea</taxon>
    </lineage>
</organism>
<dbReference type="STRING" id="1048983.EL17_03780"/>
<reference evidence="3 4" key="1">
    <citation type="submission" date="2014-04" db="EMBL/GenBank/DDBJ databases">
        <title>Characterization and application of a salt tolerant electro-active bacterium.</title>
        <authorList>
            <person name="Yang L."/>
            <person name="Wei S."/>
            <person name="Tay Q.X.M."/>
        </authorList>
    </citation>
    <scope>NUCLEOTIDE SEQUENCE [LARGE SCALE GENOMIC DNA]</scope>
    <source>
        <strain evidence="3 4">LY1</strain>
    </source>
</reference>
<dbReference type="eggNOG" id="COG0596">
    <property type="taxonomic scope" value="Bacteria"/>
</dbReference>
<dbReference type="EMBL" id="JMIH01000014">
    <property type="protein sequence ID" value="KEO74808.1"/>
    <property type="molecule type" value="Genomic_DNA"/>
</dbReference>
<sequence length="268" mass="30138">MGKNLIARNNINRIGSGSQTIMFAHGYGCDQHMWRYITPAFEEAYDIILFDHVGSGNSDENEYRFEKYNTLKGYADDIIELCENLELTEVIFVGHSVSSMIGALAAAKRPELFKQLIMIGPSPCYINDDNYYGGFSKEDIDELIDTLESNYLGWSSLITPVIMGNPDKPEFTEELNNSFCRMNPEIAKHFAKVTFLGDNRQDLSKITTPVLIIQCHPDVIAPIKVGQFVYGSVQNGSYKLLEVSGHCPHLTAPDQTIQALKSYIENYN</sequence>
<feature type="domain" description="AB hydrolase-1" evidence="2">
    <location>
        <begin position="20"/>
        <end position="129"/>
    </location>
</feature>
<dbReference type="OrthoDB" id="9780932at2"/>
<protein>
    <submittedName>
        <fullName evidence="3">Sigma factor sigB regulation protein rsbQ</fullName>
    </submittedName>
</protein>
<dbReference type="Gene3D" id="3.40.50.1820">
    <property type="entry name" value="alpha/beta hydrolase"/>
    <property type="match status" value="1"/>
</dbReference>
<evidence type="ECO:0000313" key="4">
    <source>
        <dbReference type="Proteomes" id="UP000027821"/>
    </source>
</evidence>
<dbReference type="Pfam" id="PF00561">
    <property type="entry name" value="Abhydrolase_1"/>
    <property type="match status" value="1"/>
</dbReference>
<evidence type="ECO:0000313" key="3">
    <source>
        <dbReference type="EMBL" id="KEO74808.1"/>
    </source>
</evidence>
<gene>
    <name evidence="3" type="ORF">EL17_03780</name>
</gene>
<comment type="caution">
    <text evidence="3">The sequence shown here is derived from an EMBL/GenBank/DDBJ whole genome shotgun (WGS) entry which is preliminary data.</text>
</comment>
<dbReference type="SUPFAM" id="SSF53474">
    <property type="entry name" value="alpha/beta-Hydrolases"/>
    <property type="match status" value="1"/>
</dbReference>